<organism evidence="1">
    <name type="scientific">Arundo donax</name>
    <name type="common">Giant reed</name>
    <name type="synonym">Donax arundinaceus</name>
    <dbReference type="NCBI Taxonomy" id="35708"/>
    <lineage>
        <taxon>Eukaryota</taxon>
        <taxon>Viridiplantae</taxon>
        <taxon>Streptophyta</taxon>
        <taxon>Embryophyta</taxon>
        <taxon>Tracheophyta</taxon>
        <taxon>Spermatophyta</taxon>
        <taxon>Magnoliopsida</taxon>
        <taxon>Liliopsida</taxon>
        <taxon>Poales</taxon>
        <taxon>Poaceae</taxon>
        <taxon>PACMAD clade</taxon>
        <taxon>Arundinoideae</taxon>
        <taxon>Arundineae</taxon>
        <taxon>Arundo</taxon>
    </lineage>
</organism>
<sequence length="63" mass="7594">MKNQFFSIDIYDPRNWENLDNKVRDILVEKGPIREQNLVFPVDGRSRYFSYAYYDSNGERRGT</sequence>
<reference evidence="1" key="1">
    <citation type="submission" date="2014-09" db="EMBL/GenBank/DDBJ databases">
        <authorList>
            <person name="Magalhaes I.L.F."/>
            <person name="Oliveira U."/>
            <person name="Santos F.R."/>
            <person name="Vidigal T.H.D.A."/>
            <person name="Brescovit A.D."/>
            <person name="Santos A.J."/>
        </authorList>
    </citation>
    <scope>NUCLEOTIDE SEQUENCE</scope>
    <source>
        <tissue evidence="1">Shoot tissue taken approximately 20 cm above the soil surface</tissue>
    </source>
</reference>
<dbReference type="EMBL" id="GBRH01198138">
    <property type="protein sequence ID" value="JAD99757.1"/>
    <property type="molecule type" value="Transcribed_RNA"/>
</dbReference>
<dbReference type="AlphaFoldDB" id="A0A0A9EUP2"/>
<accession>A0A0A9EUP2</accession>
<name>A0A0A9EUP2_ARUDO</name>
<reference evidence="1" key="2">
    <citation type="journal article" date="2015" name="Data Brief">
        <title>Shoot transcriptome of the giant reed, Arundo donax.</title>
        <authorList>
            <person name="Barrero R.A."/>
            <person name="Guerrero F.D."/>
            <person name="Moolhuijzen P."/>
            <person name="Goolsby J.A."/>
            <person name="Tidwell J."/>
            <person name="Bellgard S.E."/>
            <person name="Bellgard M.I."/>
        </authorList>
    </citation>
    <scope>NUCLEOTIDE SEQUENCE</scope>
    <source>
        <tissue evidence="1">Shoot tissue taken approximately 20 cm above the soil surface</tissue>
    </source>
</reference>
<protein>
    <submittedName>
        <fullName evidence="1">Uncharacterized protein</fullName>
    </submittedName>
</protein>
<evidence type="ECO:0000313" key="1">
    <source>
        <dbReference type="EMBL" id="JAD99757.1"/>
    </source>
</evidence>
<proteinExistence type="predicted"/>